<dbReference type="PANTHER" id="PTHR30185">
    <property type="entry name" value="CRYPTIC BETA-GLUCOSIDE BGL OPERON ANTITERMINATOR"/>
    <property type="match status" value="1"/>
</dbReference>
<proteinExistence type="predicted"/>
<dbReference type="RefSeq" id="WP_050349599.1">
    <property type="nucleotide sequence ID" value="NZ_JASERV010000007.1"/>
</dbReference>
<dbReference type="PROSITE" id="PS51372">
    <property type="entry name" value="PRD_2"/>
    <property type="match status" value="2"/>
</dbReference>
<dbReference type="Pfam" id="PF03123">
    <property type="entry name" value="CAT_RBD"/>
    <property type="match status" value="1"/>
</dbReference>
<dbReference type="PANTHER" id="PTHR30185:SF15">
    <property type="entry name" value="CRYPTIC BETA-GLUCOSIDE BGL OPERON ANTITERMINATOR"/>
    <property type="match status" value="1"/>
</dbReference>
<keyword evidence="4" id="KW-1185">Reference proteome</keyword>
<dbReference type="SMART" id="SM01061">
    <property type="entry name" value="CAT_RBD"/>
    <property type="match status" value="1"/>
</dbReference>
<dbReference type="InterPro" id="IPR036650">
    <property type="entry name" value="CAT_RNA-bd_dom_sf"/>
</dbReference>
<evidence type="ECO:0000259" key="2">
    <source>
        <dbReference type="PROSITE" id="PS51372"/>
    </source>
</evidence>
<evidence type="ECO:0000256" key="1">
    <source>
        <dbReference type="ARBA" id="ARBA00022737"/>
    </source>
</evidence>
<accession>A0A0L0QVU1</accession>
<dbReference type="EMBL" id="LGTO01000001">
    <property type="protein sequence ID" value="KNE22642.1"/>
    <property type="molecule type" value="Genomic_DNA"/>
</dbReference>
<comment type="caution">
    <text evidence="3">The sequence shown here is derived from an EMBL/GenBank/DDBJ whole genome shotgun (WGS) entry which is preliminary data.</text>
</comment>
<feature type="domain" description="PRD" evidence="2">
    <location>
        <begin position="171"/>
        <end position="280"/>
    </location>
</feature>
<protein>
    <recommendedName>
        <fullName evidence="2">PRD domain-containing protein</fullName>
    </recommendedName>
</protein>
<evidence type="ECO:0000313" key="3">
    <source>
        <dbReference type="EMBL" id="KNE22642.1"/>
    </source>
</evidence>
<reference evidence="4" key="1">
    <citation type="submission" date="2015-07" db="EMBL/GenBank/DDBJ databases">
        <title>Fjat-10053 dsm26.</title>
        <authorList>
            <person name="Liu B."/>
            <person name="Wang J."/>
            <person name="Zhu Y."/>
            <person name="Liu G."/>
            <person name="Chen Q."/>
            <person name="Chen Z."/>
            <person name="Lan J."/>
            <person name="Che J."/>
            <person name="Ge C."/>
            <person name="Shi H."/>
            <person name="Pan Z."/>
            <person name="Liu X."/>
        </authorList>
    </citation>
    <scope>NUCLEOTIDE SEQUENCE [LARGE SCALE GENOMIC DNA]</scope>
    <source>
        <strain evidence="4">DSM 26</strain>
    </source>
</reference>
<feature type="domain" description="PRD" evidence="2">
    <location>
        <begin position="65"/>
        <end position="170"/>
    </location>
</feature>
<evidence type="ECO:0000313" key="4">
    <source>
        <dbReference type="Proteomes" id="UP000036780"/>
    </source>
</evidence>
<dbReference type="SUPFAM" id="SSF63520">
    <property type="entry name" value="PTS-regulatory domain, PRD"/>
    <property type="match status" value="2"/>
</dbReference>
<dbReference type="InterPro" id="IPR004341">
    <property type="entry name" value="CAT_RNA-bd_dom"/>
</dbReference>
<name>A0A0L0QVU1_VIRPA</name>
<dbReference type="Gene3D" id="1.10.1790.10">
    <property type="entry name" value="PRD domain"/>
    <property type="match status" value="2"/>
</dbReference>
<dbReference type="InterPro" id="IPR050661">
    <property type="entry name" value="BglG_antiterminators"/>
</dbReference>
<dbReference type="PATRIC" id="fig|1473.5.peg.121"/>
<keyword evidence="1" id="KW-0677">Repeat</keyword>
<dbReference type="GO" id="GO:0003723">
    <property type="term" value="F:RNA binding"/>
    <property type="evidence" value="ECO:0007669"/>
    <property type="project" value="InterPro"/>
</dbReference>
<dbReference type="InterPro" id="IPR036634">
    <property type="entry name" value="PRD_sf"/>
</dbReference>
<organism evidence="3 4">
    <name type="scientific">Virgibacillus pantothenticus</name>
    <dbReference type="NCBI Taxonomy" id="1473"/>
    <lineage>
        <taxon>Bacteria</taxon>
        <taxon>Bacillati</taxon>
        <taxon>Bacillota</taxon>
        <taxon>Bacilli</taxon>
        <taxon>Bacillales</taxon>
        <taxon>Bacillaceae</taxon>
        <taxon>Virgibacillus</taxon>
    </lineage>
</organism>
<dbReference type="InterPro" id="IPR011608">
    <property type="entry name" value="PRD"/>
</dbReference>
<dbReference type="GO" id="GO:0006355">
    <property type="term" value="P:regulation of DNA-templated transcription"/>
    <property type="evidence" value="ECO:0007669"/>
    <property type="project" value="InterPro"/>
</dbReference>
<dbReference type="Proteomes" id="UP000036780">
    <property type="component" value="Unassembled WGS sequence"/>
</dbReference>
<sequence length="280" mass="32721">MKIIKKFNNNVIMSLNDKSQEVILIGNGLGFGVSPGDTINKDKIEKTFVIDNDYNRETVYDFLSDIPKEQLELTKDIIELTENLLKVQLNDYLYLSLSDHLYYAFKRHKSGTDISNPLLNEIQKIYPKEYEAAMLALQLIFESTGTKLAKDEAGFIALHFVNAQQGQITINETMKIPKMIKEILRIIEFHFSIQLDTSSISYDRFITHLKYFIKRSIDSNEEEHNSQTNVMLQSLRMNTPKIYDCVEKISEYMQKTQEVTINEDEKFYLFVYIYKLTTKE</sequence>
<dbReference type="AlphaFoldDB" id="A0A0L0QVU1"/>
<gene>
    <name evidence="3" type="ORF">AFK71_00340</name>
</gene>
<dbReference type="Gene3D" id="2.30.24.10">
    <property type="entry name" value="CAT RNA-binding domain"/>
    <property type="match status" value="1"/>
</dbReference>
<dbReference type="Pfam" id="PF00874">
    <property type="entry name" value="PRD"/>
    <property type="match status" value="2"/>
</dbReference>
<dbReference type="SUPFAM" id="SSF50151">
    <property type="entry name" value="SacY-like RNA-binding domain"/>
    <property type="match status" value="1"/>
</dbReference>